<reference evidence="2 3" key="1">
    <citation type="journal article" date="2012" name="Genome Biol.">
        <title>The genome of the polar eukaryotic microalga coccomyxa subellipsoidea reveals traits of cold adaptation.</title>
        <authorList>
            <person name="Blanc G."/>
            <person name="Agarkova I."/>
            <person name="Grimwood J."/>
            <person name="Kuo A."/>
            <person name="Brueggeman A."/>
            <person name="Dunigan D."/>
            <person name="Gurnon J."/>
            <person name="Ladunga I."/>
            <person name="Lindquist E."/>
            <person name="Lucas S."/>
            <person name="Pangilinan J."/>
            <person name="Proschold T."/>
            <person name="Salamov A."/>
            <person name="Schmutz J."/>
            <person name="Weeks D."/>
            <person name="Yamada T."/>
            <person name="Claverie J.M."/>
            <person name="Grigoriev I."/>
            <person name="Van Etten J."/>
            <person name="Lomsadze A."/>
            <person name="Borodovsky M."/>
        </authorList>
    </citation>
    <scope>NUCLEOTIDE SEQUENCE [LARGE SCALE GENOMIC DNA]</scope>
    <source>
        <strain evidence="2 3">C-169</strain>
    </source>
</reference>
<evidence type="ECO:0000313" key="2">
    <source>
        <dbReference type="EMBL" id="EIE23556.1"/>
    </source>
</evidence>
<feature type="compositionally biased region" description="Gly residues" evidence="1">
    <location>
        <begin position="424"/>
        <end position="437"/>
    </location>
</feature>
<feature type="compositionally biased region" description="Polar residues" evidence="1">
    <location>
        <begin position="986"/>
        <end position="1002"/>
    </location>
</feature>
<feature type="compositionally biased region" description="Low complexity" evidence="1">
    <location>
        <begin position="1187"/>
        <end position="1203"/>
    </location>
</feature>
<feature type="compositionally biased region" description="Low complexity" evidence="1">
    <location>
        <begin position="707"/>
        <end position="717"/>
    </location>
</feature>
<accession>I0YYT7</accession>
<organism evidence="2 3">
    <name type="scientific">Coccomyxa subellipsoidea (strain C-169)</name>
    <name type="common">Green microalga</name>
    <dbReference type="NCBI Taxonomy" id="574566"/>
    <lineage>
        <taxon>Eukaryota</taxon>
        <taxon>Viridiplantae</taxon>
        <taxon>Chlorophyta</taxon>
        <taxon>core chlorophytes</taxon>
        <taxon>Trebouxiophyceae</taxon>
        <taxon>Trebouxiophyceae incertae sedis</taxon>
        <taxon>Coccomyxaceae</taxon>
        <taxon>Coccomyxa</taxon>
        <taxon>Coccomyxa subellipsoidea</taxon>
    </lineage>
</organism>
<dbReference type="EMBL" id="AGSI01000007">
    <property type="protein sequence ID" value="EIE23556.1"/>
    <property type="molecule type" value="Genomic_DNA"/>
</dbReference>
<keyword evidence="3" id="KW-1185">Reference proteome</keyword>
<dbReference type="OrthoDB" id="10643574at2759"/>
<dbReference type="KEGG" id="csl:COCSUDRAFT_41763"/>
<feature type="region of interest" description="Disordered" evidence="1">
    <location>
        <begin position="397"/>
        <end position="438"/>
    </location>
</feature>
<protein>
    <submittedName>
        <fullName evidence="2">Uncharacterized protein</fullName>
    </submittedName>
</protein>
<feature type="compositionally biased region" description="Low complexity" evidence="1">
    <location>
        <begin position="1086"/>
        <end position="1101"/>
    </location>
</feature>
<feature type="region of interest" description="Disordered" evidence="1">
    <location>
        <begin position="705"/>
        <end position="724"/>
    </location>
</feature>
<evidence type="ECO:0000256" key="1">
    <source>
        <dbReference type="SAM" id="MobiDB-lite"/>
    </source>
</evidence>
<dbReference type="GeneID" id="17041548"/>
<feature type="region of interest" description="Disordered" evidence="1">
    <location>
        <begin position="1174"/>
        <end position="1204"/>
    </location>
</feature>
<gene>
    <name evidence="2" type="ORF">COCSUDRAFT_41763</name>
</gene>
<feature type="compositionally biased region" description="Low complexity" evidence="1">
    <location>
        <begin position="752"/>
        <end position="772"/>
    </location>
</feature>
<dbReference type="Proteomes" id="UP000007264">
    <property type="component" value="Unassembled WGS sequence"/>
</dbReference>
<feature type="compositionally biased region" description="Basic and acidic residues" evidence="1">
    <location>
        <begin position="1022"/>
        <end position="1039"/>
    </location>
</feature>
<feature type="region of interest" description="Disordered" evidence="1">
    <location>
        <begin position="128"/>
        <end position="151"/>
    </location>
</feature>
<evidence type="ECO:0000313" key="3">
    <source>
        <dbReference type="Proteomes" id="UP000007264"/>
    </source>
</evidence>
<proteinExistence type="predicted"/>
<dbReference type="RefSeq" id="XP_005648100.1">
    <property type="nucleotide sequence ID" value="XM_005648043.1"/>
</dbReference>
<feature type="compositionally biased region" description="Polar residues" evidence="1">
    <location>
        <begin position="939"/>
        <end position="949"/>
    </location>
</feature>
<sequence length="1304" mass="137536">MALELLGSILLEESYLQLCNGGYLVGSGSYINSSDHEALNSKRMETTGMFGFAERDEETAFLALLNALDAAPDKVEKRQGEFERLRAAALDCMKQMLDLLMRSDGVLAAVTPLQKLLVDDMKGSSAGSLCPGQAASPVTPAHSAPSTPRGKLPATHQVLTAALQSNDEEFIGAAFESLQVLAEALISSKLVAGSEPRKIALSNPILVMLRKKNLSVKKVLMLYCTKILEIPGIFTNAECQETSVSAVLHVFAQSAMTTASHHPQDKSPVPVMHLQALLKSLKHHFRATADLAFSRQSTKGDQGSAGVRQQGSAATFTFSLVAHSLGYHLANTEEFEDSPDAAGSALQDACGALLLPISHWAGLASRVASEATAAVQNTSCTGNKDAKSVLAGNSEEGVCDLTDSPPRAEAAADAAVTPENSRPSGGGGAERGPGSEAGGALLENEAADIEQAWQALLDGMLAVAARKRSFKKEYCGDTARRITGIADRLPVNHTALACLQLASCAAHALTRQGWRESQVQKSLPGKHAVDSAQLRRERLDVLRMLGVLLQQLLKHIERDASLAAACAAQVIKALAGLLRHAWEDFKVLDMLKLLEPLGAWLKETGSSTAADLGGALRSCWGEMLSAVAVQEQPQKSLAVALAHRPAYAKDMLRPLCNGFTHDCAQIRAASLELWQNPKIQCALGKHLAGLPPFVNESLARAQELGFASQPSQPAAKQQPHKAPRALLKQAEPPTVAAPQAKDPQQEPPTTVAPPAEDPQQGPDAPDAPAPVAEPKKRPSNRLFQDTQTEYVRIESAGKRHRKNLLTDHQREVAARHRLGVGREGVTTFTRLDISQDAFSLINNSNTLDSVGNTCSAAADGGKGGPTVGHCHGSEEAANVNDSSVMEPVNGHAETSEAQLQASEGAVHPSGAADQAGLRASSSQAPMDMEAQEEAAKQDATANQRGSKSLQEAPVAGQDITQSSSQQERAQSPGTAAAVSPRGAQATGISQQQGQSPVQSTPHASVAVAESERGTDTSQKLSKGKENSGRARRLPHDQRQQQHWRKRRKAAQPVDQALPAATEPPGMHTSAAAETLQEDVSPDAQQPGSDAAVPAAAAGSSVEHVTAPAQPVEQPGTQQEQQQQPGSSAAQMQCSDSAQHGPDSANCMGAGDGISGVPAEAQTDHDAACADDMMQSTVPDSDHEGGAEPEAGPAGAPPVEETPAAPLPMSEADVQELQLTGLTQQLGQTAKLDKWTVKHTLHRMERMLAESLKDLESTVQSVMPDIKSVEAGERIGLLQQLDKLQQALIKGAGKLGDVRSQLYTD</sequence>
<feature type="region of interest" description="Disordered" evidence="1">
    <location>
        <begin position="860"/>
        <end position="1158"/>
    </location>
</feature>
<comment type="caution">
    <text evidence="2">The sequence shown here is derived from an EMBL/GenBank/DDBJ whole genome shotgun (WGS) entry which is preliminary data.</text>
</comment>
<name>I0YYT7_COCSC</name>
<feature type="compositionally biased region" description="Polar residues" evidence="1">
    <location>
        <begin position="958"/>
        <end position="973"/>
    </location>
</feature>
<feature type="region of interest" description="Disordered" evidence="1">
    <location>
        <begin position="730"/>
        <end position="787"/>
    </location>
</feature>
<feature type="compositionally biased region" description="Low complexity" evidence="1">
    <location>
        <begin position="1112"/>
        <end position="1132"/>
    </location>
</feature>